<evidence type="ECO:0000256" key="4">
    <source>
        <dbReference type="ARBA" id="ARBA00035656"/>
    </source>
</evidence>
<dbReference type="AlphaFoldDB" id="A0A6J1U4I8"/>
<dbReference type="KEGG" id="nss:113411772"/>
<feature type="region of interest" description="Disordered" evidence="6">
    <location>
        <begin position="207"/>
        <end position="244"/>
    </location>
</feature>
<evidence type="ECO:0000313" key="7">
    <source>
        <dbReference type="Proteomes" id="UP000504612"/>
    </source>
</evidence>
<dbReference type="RefSeq" id="XP_026522774.1">
    <property type="nucleotide sequence ID" value="XM_026666989.1"/>
</dbReference>
<dbReference type="GO" id="GO:0005813">
    <property type="term" value="C:centrosome"/>
    <property type="evidence" value="ECO:0007669"/>
    <property type="project" value="UniProtKB-SubCell"/>
</dbReference>
<sequence>MPSEMGKTDMERIGLFSEMEYISIGDKYVSPFNRPFNEAASKNKQMLPGGIKEKGATQAGYFDPQFSRVFEGESYSNPVQLRRRYRLAEAKKNLGARPFLPSNGDKFPCGIGTYYGTIGGPCPFFSAQLKDKIAYVQPGKNLYTSPGKKGTGYGYPNLTIGKPYTHSVELYDIGRINFKKLSEEHRSLMKGGPFKLNLYPREYFDTNPYHDEGPVPPPKRQPEKVPIPHPFKPSSPAKKPGGMKAGTFDPFPTHATDPYGVRMPRASTTNKQGQVFHPNPGSKSRPVRSIMALNIEKSLNVTNYTNPRVMSY</sequence>
<dbReference type="Proteomes" id="UP000504612">
    <property type="component" value="Unplaced"/>
</dbReference>
<organism evidence="7 8">
    <name type="scientific">Notechis scutatus</name>
    <name type="common">mainland tiger snake</name>
    <dbReference type="NCBI Taxonomy" id="8663"/>
    <lineage>
        <taxon>Eukaryota</taxon>
        <taxon>Metazoa</taxon>
        <taxon>Chordata</taxon>
        <taxon>Craniata</taxon>
        <taxon>Vertebrata</taxon>
        <taxon>Euteleostomi</taxon>
        <taxon>Lepidosauria</taxon>
        <taxon>Squamata</taxon>
        <taxon>Bifurcata</taxon>
        <taxon>Unidentata</taxon>
        <taxon>Episquamata</taxon>
        <taxon>Toxicofera</taxon>
        <taxon>Serpentes</taxon>
        <taxon>Colubroidea</taxon>
        <taxon>Elapidae</taxon>
        <taxon>Hydrophiinae</taxon>
        <taxon>Notechis</taxon>
    </lineage>
</organism>
<dbReference type="GO" id="GO:0005881">
    <property type="term" value="C:cytoplasmic microtubule"/>
    <property type="evidence" value="ECO:0007669"/>
    <property type="project" value="TreeGrafter"/>
</dbReference>
<reference evidence="8 9" key="1">
    <citation type="submission" date="2025-04" db="UniProtKB">
        <authorList>
            <consortium name="RefSeq"/>
        </authorList>
    </citation>
    <scope>IDENTIFICATION</scope>
</reference>
<evidence type="ECO:0000256" key="1">
    <source>
        <dbReference type="ARBA" id="ARBA00004300"/>
    </source>
</evidence>
<dbReference type="PANTHER" id="PTHR31144">
    <property type="entry name" value="UPF0602 PROTEIN C4ORF47"/>
    <property type="match status" value="1"/>
</dbReference>
<dbReference type="RefSeq" id="XP_026522775.1">
    <property type="nucleotide sequence ID" value="XM_026666990.1"/>
</dbReference>
<feature type="compositionally biased region" description="Pro residues" evidence="6">
    <location>
        <begin position="214"/>
        <end position="233"/>
    </location>
</feature>
<evidence type="ECO:0000256" key="3">
    <source>
        <dbReference type="ARBA" id="ARBA00023212"/>
    </source>
</evidence>
<dbReference type="InterPro" id="IPR029358">
    <property type="entry name" value="CFAP96"/>
</dbReference>
<keyword evidence="3" id="KW-0206">Cytoskeleton</keyword>
<evidence type="ECO:0000313" key="9">
    <source>
        <dbReference type="RefSeq" id="XP_026522775.1"/>
    </source>
</evidence>
<comment type="subcellular location">
    <subcellularLocation>
        <location evidence="1">Cytoplasm</location>
        <location evidence="1">Cytoskeleton</location>
        <location evidence="1">Microtubule organizing center</location>
        <location evidence="1">Centrosome</location>
    </subcellularLocation>
</comment>
<comment type="similarity">
    <text evidence="4">Belongs to the CFAP96 family.</text>
</comment>
<dbReference type="Pfam" id="PF15239">
    <property type="entry name" value="CFAP96-like"/>
    <property type="match status" value="1"/>
</dbReference>
<dbReference type="CTD" id="441054"/>
<evidence type="ECO:0000313" key="8">
    <source>
        <dbReference type="RefSeq" id="XP_026522774.1"/>
    </source>
</evidence>
<keyword evidence="2" id="KW-0963">Cytoplasm</keyword>
<dbReference type="GeneID" id="113411772"/>
<protein>
    <recommendedName>
        <fullName evidence="5">Cilia-and flagella-associated protein 96</fullName>
    </recommendedName>
</protein>
<name>A0A6J1U4I8_9SAUR</name>
<gene>
    <name evidence="8 9" type="primary">CUNH4orf47</name>
</gene>
<evidence type="ECO:0000256" key="5">
    <source>
        <dbReference type="ARBA" id="ARBA00035693"/>
    </source>
</evidence>
<proteinExistence type="inferred from homology"/>
<keyword evidence="7" id="KW-1185">Reference proteome</keyword>
<dbReference type="PANTHER" id="PTHR31144:SF1">
    <property type="entry name" value="UPF0602 PROTEIN C4ORF47"/>
    <property type="match status" value="1"/>
</dbReference>
<evidence type="ECO:0000256" key="2">
    <source>
        <dbReference type="ARBA" id="ARBA00022490"/>
    </source>
</evidence>
<evidence type="ECO:0000256" key="6">
    <source>
        <dbReference type="SAM" id="MobiDB-lite"/>
    </source>
</evidence>
<accession>A0A6J1U4I8</accession>